<protein>
    <submittedName>
        <fullName evidence="2">Uncharacterized protein</fullName>
    </submittedName>
</protein>
<gene>
    <name evidence="2" type="ORF">FDP41_012423</name>
</gene>
<dbReference type="Proteomes" id="UP000444721">
    <property type="component" value="Unassembled WGS sequence"/>
</dbReference>
<dbReference type="AlphaFoldDB" id="A0A6A5C264"/>
<dbReference type="EMBL" id="VFQX01000013">
    <property type="protein sequence ID" value="KAF0981766.1"/>
    <property type="molecule type" value="Genomic_DNA"/>
</dbReference>
<reference evidence="2 3" key="1">
    <citation type="journal article" date="2019" name="Sci. Rep.">
        <title>Nanopore sequencing improves the draft genome of the human pathogenic amoeba Naegleria fowleri.</title>
        <authorList>
            <person name="Liechti N."/>
            <person name="Schurch N."/>
            <person name="Bruggmann R."/>
            <person name="Wittwer M."/>
        </authorList>
    </citation>
    <scope>NUCLEOTIDE SEQUENCE [LARGE SCALE GENOMIC DNA]</scope>
    <source>
        <strain evidence="2 3">ATCC 30894</strain>
    </source>
</reference>
<dbReference type="VEuPathDB" id="AmoebaDB:FDP41_012423"/>
<name>A0A6A5C264_NAEFO</name>
<keyword evidence="1" id="KW-0472">Membrane</keyword>
<organism evidence="2 3">
    <name type="scientific">Naegleria fowleri</name>
    <name type="common">Brain eating amoeba</name>
    <dbReference type="NCBI Taxonomy" id="5763"/>
    <lineage>
        <taxon>Eukaryota</taxon>
        <taxon>Discoba</taxon>
        <taxon>Heterolobosea</taxon>
        <taxon>Tetramitia</taxon>
        <taxon>Eutetramitia</taxon>
        <taxon>Vahlkampfiidae</taxon>
        <taxon>Naegleria</taxon>
    </lineage>
</organism>
<keyword evidence="3" id="KW-1185">Reference proteome</keyword>
<evidence type="ECO:0000313" key="3">
    <source>
        <dbReference type="Proteomes" id="UP000444721"/>
    </source>
</evidence>
<dbReference type="OMA" id="NTHNPSE"/>
<evidence type="ECO:0000256" key="1">
    <source>
        <dbReference type="SAM" id="Phobius"/>
    </source>
</evidence>
<feature type="transmembrane region" description="Helical" evidence="1">
    <location>
        <begin position="58"/>
        <end position="85"/>
    </location>
</feature>
<evidence type="ECO:0000313" key="2">
    <source>
        <dbReference type="EMBL" id="KAF0981766.1"/>
    </source>
</evidence>
<dbReference type="VEuPathDB" id="AmoebaDB:NfTy_040290"/>
<proteinExistence type="predicted"/>
<keyword evidence="1" id="KW-0812">Transmembrane</keyword>
<dbReference type="OrthoDB" id="10258399at2759"/>
<dbReference type="RefSeq" id="XP_044566479.1">
    <property type="nucleotide sequence ID" value="XM_044702942.1"/>
</dbReference>
<dbReference type="VEuPathDB" id="AmoebaDB:NF0071330"/>
<accession>A0A6A5C264</accession>
<comment type="caution">
    <text evidence="2">The sequence shown here is derived from an EMBL/GenBank/DDBJ whole genome shotgun (WGS) entry which is preliminary data.</text>
</comment>
<sequence length="392" mass="45084">MYEFETPMRDMINKVRLTFNTHNPSEPLPMIRIDLELISSQIQSYFEMEDNEDEKSAFAVYLAELISLIPYGYPVVATLMISLGALVEAGATLNETAIGYFVASFVGLLIELCPQYLKIKKKCNSSKVSEHVKQILEAQCESMSEGIDKVEKSVVCITSRYALARELMRQHANFPELQDLMTKLRFEFKFLFFATHLLHDEPLLIIHPIEKWGVRAKISCIISNWILHMATAYFLKQQFPSLSIRAPRLEQVEYLLGQNPRAKGSMYWVFEMYNWTALDSLPSSDDDEEGEKYFNKGLDHKIWAEGIPEDITKFEGIRVILLGPLQYQRSCNLTTDFSAQKASFEIEQQLSKDEIETLLTKMVNVSKEEKRRILEERSLETGVALVDNDLCD</sequence>
<keyword evidence="1" id="KW-1133">Transmembrane helix</keyword>
<feature type="transmembrane region" description="Helical" evidence="1">
    <location>
        <begin position="97"/>
        <end position="117"/>
    </location>
</feature>
<dbReference type="GeneID" id="68119638"/>